<dbReference type="InterPro" id="IPR020904">
    <property type="entry name" value="Sc_DH/Rdtase_CS"/>
</dbReference>
<evidence type="ECO:0000256" key="1">
    <source>
        <dbReference type="ARBA" id="ARBA00006484"/>
    </source>
</evidence>
<dbReference type="Pfam" id="PF00106">
    <property type="entry name" value="adh_short"/>
    <property type="match status" value="1"/>
</dbReference>
<comment type="similarity">
    <text evidence="1">Belongs to the short-chain dehydrogenases/reductases (SDR) family.</text>
</comment>
<comment type="caution">
    <text evidence="3">The sequence shown here is derived from an EMBL/GenBank/DDBJ whole genome shotgun (WGS) entry which is preliminary data.</text>
</comment>
<gene>
    <name evidence="3" type="ORF">ACFOOQ_14100</name>
</gene>
<dbReference type="PRINTS" id="PR00081">
    <property type="entry name" value="GDHRDH"/>
</dbReference>
<accession>A0ABV7VGQ2</accession>
<dbReference type="RefSeq" id="WP_379727759.1">
    <property type="nucleotide sequence ID" value="NZ_JBHRYJ010000003.1"/>
</dbReference>
<dbReference type="InterPro" id="IPR002347">
    <property type="entry name" value="SDR_fam"/>
</dbReference>
<organism evidence="3 4">
    <name type="scientific">Ferrovibrio xuzhouensis</name>
    <dbReference type="NCBI Taxonomy" id="1576914"/>
    <lineage>
        <taxon>Bacteria</taxon>
        <taxon>Pseudomonadati</taxon>
        <taxon>Pseudomonadota</taxon>
        <taxon>Alphaproteobacteria</taxon>
        <taxon>Rhodospirillales</taxon>
        <taxon>Rhodospirillaceae</taxon>
        <taxon>Ferrovibrio</taxon>
    </lineage>
</organism>
<evidence type="ECO:0000313" key="4">
    <source>
        <dbReference type="Proteomes" id="UP001595711"/>
    </source>
</evidence>
<protein>
    <submittedName>
        <fullName evidence="3">SDR family NAD(P)-dependent oxidoreductase</fullName>
    </submittedName>
</protein>
<dbReference type="Gene3D" id="3.40.50.720">
    <property type="entry name" value="NAD(P)-binding Rossmann-like Domain"/>
    <property type="match status" value="1"/>
</dbReference>
<dbReference type="SUPFAM" id="SSF51735">
    <property type="entry name" value="NAD(P)-binding Rossmann-fold domains"/>
    <property type="match status" value="1"/>
</dbReference>
<proteinExistence type="inferred from homology"/>
<reference evidence="4" key="1">
    <citation type="journal article" date="2019" name="Int. J. Syst. Evol. Microbiol.">
        <title>The Global Catalogue of Microorganisms (GCM) 10K type strain sequencing project: providing services to taxonomists for standard genome sequencing and annotation.</title>
        <authorList>
            <consortium name="The Broad Institute Genomics Platform"/>
            <consortium name="The Broad Institute Genome Sequencing Center for Infectious Disease"/>
            <person name="Wu L."/>
            <person name="Ma J."/>
        </authorList>
    </citation>
    <scope>NUCLEOTIDE SEQUENCE [LARGE SCALE GENOMIC DNA]</scope>
    <source>
        <strain evidence="4">KCTC 42182</strain>
    </source>
</reference>
<evidence type="ECO:0000256" key="2">
    <source>
        <dbReference type="ARBA" id="ARBA00023002"/>
    </source>
</evidence>
<dbReference type="PANTHER" id="PTHR44196:SF1">
    <property type="entry name" value="DEHYDROGENASE_REDUCTASE SDR FAMILY MEMBER 7B"/>
    <property type="match status" value="1"/>
</dbReference>
<sequence>MSTPGVVWITGAGSGIGRATALRFLRAGAMVAGTARRAETLEAVAAAARDFTGRFHALPADLTDSAATGDVVRRIERDIGPLRLALLNAGSHEPTPGNAFRADAVRRLLDSNVMTVANSLQAVLPPLLARRAGQIAIVASVAGYSGLPTAAAYGASKAALINMAEALRLDLQDSGVAVRLVCPGFVRTPLTDRNSFPMPFLMPVEAAAERLWHGLEFGQGFEIVFPRRFALILKTLRLLPYAAYFPLVRRMTR</sequence>
<keyword evidence="2" id="KW-0560">Oxidoreductase</keyword>
<dbReference type="PROSITE" id="PS00061">
    <property type="entry name" value="ADH_SHORT"/>
    <property type="match status" value="1"/>
</dbReference>
<dbReference type="EMBL" id="JBHRYJ010000003">
    <property type="protein sequence ID" value="MFC3676685.1"/>
    <property type="molecule type" value="Genomic_DNA"/>
</dbReference>
<name>A0ABV7VGQ2_9PROT</name>
<dbReference type="PANTHER" id="PTHR44196">
    <property type="entry name" value="DEHYDROGENASE/REDUCTASE SDR FAMILY MEMBER 7B"/>
    <property type="match status" value="1"/>
</dbReference>
<dbReference type="Proteomes" id="UP001595711">
    <property type="component" value="Unassembled WGS sequence"/>
</dbReference>
<evidence type="ECO:0000313" key="3">
    <source>
        <dbReference type="EMBL" id="MFC3676685.1"/>
    </source>
</evidence>
<dbReference type="InterPro" id="IPR036291">
    <property type="entry name" value="NAD(P)-bd_dom_sf"/>
</dbReference>
<keyword evidence="4" id="KW-1185">Reference proteome</keyword>